<proteinExistence type="predicted"/>
<evidence type="ECO:0000256" key="1">
    <source>
        <dbReference type="ARBA" id="ARBA00004514"/>
    </source>
</evidence>
<evidence type="ECO:0000256" key="8">
    <source>
        <dbReference type="ARBA" id="ARBA00022771"/>
    </source>
</evidence>
<feature type="domain" description="Protein arginine N-methyltransferase" evidence="16">
    <location>
        <begin position="551"/>
        <end position="611"/>
    </location>
</feature>
<feature type="domain" description="Methyltransferase" evidence="14">
    <location>
        <begin position="267"/>
        <end position="365"/>
    </location>
</feature>
<evidence type="ECO:0000256" key="13">
    <source>
        <dbReference type="SAM" id="MobiDB-lite"/>
    </source>
</evidence>
<evidence type="ECO:0000259" key="14">
    <source>
        <dbReference type="Pfam" id="PF13649"/>
    </source>
</evidence>
<keyword evidence="3" id="KW-0963">Cytoplasm</keyword>
<dbReference type="Gene3D" id="2.70.160.11">
    <property type="entry name" value="Hnrnp arginine n-methyltransferase1"/>
    <property type="match status" value="1"/>
</dbReference>
<organism evidence="17 18">
    <name type="scientific">Phellinidium pouzarii</name>
    <dbReference type="NCBI Taxonomy" id="167371"/>
    <lineage>
        <taxon>Eukaryota</taxon>
        <taxon>Fungi</taxon>
        <taxon>Dikarya</taxon>
        <taxon>Basidiomycota</taxon>
        <taxon>Agaricomycotina</taxon>
        <taxon>Agaricomycetes</taxon>
        <taxon>Hymenochaetales</taxon>
        <taxon>Hymenochaetaceae</taxon>
        <taxon>Phellinidium</taxon>
    </lineage>
</organism>
<evidence type="ECO:0000256" key="3">
    <source>
        <dbReference type="ARBA" id="ARBA00022490"/>
    </source>
</evidence>
<dbReference type="GO" id="GO:0005634">
    <property type="term" value="C:nucleus"/>
    <property type="evidence" value="ECO:0007669"/>
    <property type="project" value="TreeGrafter"/>
</dbReference>
<feature type="region of interest" description="Disordered" evidence="13">
    <location>
        <begin position="788"/>
        <end position="824"/>
    </location>
</feature>
<protein>
    <recommendedName>
        <fullName evidence="2">type I protein arginine methyltransferase</fullName>
        <ecNumber evidence="2">2.1.1.319</ecNumber>
    </recommendedName>
</protein>
<keyword evidence="7" id="KW-0479">Metal-binding</keyword>
<keyword evidence="4 12" id="KW-0489">Methyltransferase</keyword>
<evidence type="ECO:0000259" key="16">
    <source>
        <dbReference type="Pfam" id="PF22528"/>
    </source>
</evidence>
<dbReference type="EC" id="2.1.1.319" evidence="2"/>
<evidence type="ECO:0000259" key="15">
    <source>
        <dbReference type="Pfam" id="PF21137"/>
    </source>
</evidence>
<gene>
    <name evidence="17" type="ORF">EW145_g4285</name>
</gene>
<dbReference type="FunFam" id="3.40.50.150:FF:000003">
    <property type="entry name" value="Blast:Protein arginine N-methyltransferase 1"/>
    <property type="match status" value="1"/>
</dbReference>
<dbReference type="Pfam" id="PF22528">
    <property type="entry name" value="PRMT_C"/>
    <property type="match status" value="2"/>
</dbReference>
<evidence type="ECO:0000256" key="4">
    <source>
        <dbReference type="ARBA" id="ARBA00022603"/>
    </source>
</evidence>
<dbReference type="InterPro" id="IPR025799">
    <property type="entry name" value="Arg_MeTrfase"/>
</dbReference>
<evidence type="ECO:0000256" key="2">
    <source>
        <dbReference type="ARBA" id="ARBA00011925"/>
    </source>
</evidence>
<dbReference type="OrthoDB" id="7848332at2759"/>
<dbReference type="PANTHER" id="PTHR11006">
    <property type="entry name" value="PROTEIN ARGININE N-METHYLTRANSFERASE"/>
    <property type="match status" value="1"/>
</dbReference>
<dbReference type="GO" id="GO:0035242">
    <property type="term" value="F:protein-arginine omega-N asymmetric methyltransferase activity"/>
    <property type="evidence" value="ECO:0007669"/>
    <property type="project" value="UniProtKB-EC"/>
</dbReference>
<feature type="region of interest" description="Disordered" evidence="13">
    <location>
        <begin position="1"/>
        <end position="51"/>
    </location>
</feature>
<dbReference type="InterPro" id="IPR041698">
    <property type="entry name" value="Methyltransf_25"/>
</dbReference>
<dbReference type="GO" id="GO:0008270">
    <property type="term" value="F:zinc ion binding"/>
    <property type="evidence" value="ECO:0007669"/>
    <property type="project" value="UniProtKB-KW"/>
</dbReference>
<dbReference type="EMBL" id="SGPK01000213">
    <property type="protein sequence ID" value="THH06140.1"/>
    <property type="molecule type" value="Genomic_DNA"/>
</dbReference>
<comment type="catalytic activity">
    <reaction evidence="11">
        <text>L-arginyl-[protein] + S-adenosyl-L-methionine = N(omega)-methyl-L-arginyl-[protein] + S-adenosyl-L-homocysteine + H(+)</text>
        <dbReference type="Rhea" id="RHEA:48100"/>
        <dbReference type="Rhea" id="RHEA-COMP:10532"/>
        <dbReference type="Rhea" id="RHEA-COMP:11990"/>
        <dbReference type="ChEBI" id="CHEBI:15378"/>
        <dbReference type="ChEBI" id="CHEBI:29965"/>
        <dbReference type="ChEBI" id="CHEBI:57856"/>
        <dbReference type="ChEBI" id="CHEBI:59789"/>
        <dbReference type="ChEBI" id="CHEBI:65280"/>
    </reaction>
    <physiologicalReaction direction="left-to-right" evidence="11">
        <dbReference type="Rhea" id="RHEA:48101"/>
    </physiologicalReaction>
</comment>
<evidence type="ECO:0000256" key="7">
    <source>
        <dbReference type="ARBA" id="ARBA00022723"/>
    </source>
</evidence>
<dbReference type="AlphaFoldDB" id="A0A4S4L957"/>
<feature type="compositionally biased region" description="Polar residues" evidence="13">
    <location>
        <begin position="813"/>
        <end position="824"/>
    </location>
</feature>
<evidence type="ECO:0000256" key="6">
    <source>
        <dbReference type="ARBA" id="ARBA00022691"/>
    </source>
</evidence>
<dbReference type="InterPro" id="IPR029063">
    <property type="entry name" value="SAM-dependent_MTases_sf"/>
</dbReference>
<evidence type="ECO:0000256" key="12">
    <source>
        <dbReference type="PROSITE-ProRule" id="PRU01015"/>
    </source>
</evidence>
<keyword evidence="18" id="KW-1185">Reference proteome</keyword>
<dbReference type="Pfam" id="PF13649">
    <property type="entry name" value="Methyltransf_25"/>
    <property type="match status" value="1"/>
</dbReference>
<evidence type="ECO:0000256" key="10">
    <source>
        <dbReference type="ARBA" id="ARBA00047384"/>
    </source>
</evidence>
<dbReference type="Proteomes" id="UP000308199">
    <property type="component" value="Unassembled WGS sequence"/>
</dbReference>
<keyword evidence="6 12" id="KW-0949">S-adenosyl-L-methionine</keyword>
<feature type="domain" description="Protein arginine N-methyltransferase 3-like C2H2 zinc finger" evidence="15">
    <location>
        <begin position="95"/>
        <end position="139"/>
    </location>
</feature>
<dbReference type="SUPFAM" id="SSF57667">
    <property type="entry name" value="beta-beta-alpha zinc fingers"/>
    <property type="match status" value="1"/>
</dbReference>
<evidence type="ECO:0000256" key="11">
    <source>
        <dbReference type="ARBA" id="ARBA00049303"/>
    </source>
</evidence>
<dbReference type="InterPro" id="IPR055135">
    <property type="entry name" value="PRMT_dom"/>
</dbReference>
<dbReference type="PANTHER" id="PTHR11006:SF53">
    <property type="entry name" value="PROTEIN ARGININE N-METHYLTRANSFERASE 3"/>
    <property type="match status" value="1"/>
</dbReference>
<sequence>MSLVKLPASTNDLEKTQARHRKPDDSDDEGPARSESEDSSSTGDDDDDDWDDWISDSHTQKLCLSLFDNSSHPNTLSALAHDKDVFGVDLEALSNRLGLDFHGRARLVNYIRKEHPDATAVNALTGHESFFTSDAFLIPVVEDDPLLQLGSGDWSDSESEGEVDPSDKDKLILSLQRKLAQAKKVFVDFRTLAGKQLRVPEITQMLEEDETGPSSSENTVNRDDDTHYFDSYGENEIHYVMLRDKVRTATYASFILNAPDLFHDAIVLDVGCGTGILSMFAARAGAKRVFAVDASENIAEKARKNVKSNLLDEIITVINGKVEDITLPDGITQVDVIVSEWMGYALLYESMLDSVLVARDRFLKPPATRSSIERGREGGEEKKRGGVLVPSQTRMLMGLCTANEIIKERVDFWSDVYGYDMSAMAEGVYDEAVVDIVEPETVLSDSAIIKDINTASVTARQLSFSAPFELHGTSVRRTAAHAFILYFDAFFTPDGVQVPLETQAHSAKDGEVVLAEVWRVGSSSRPRSPPSAERAARQRRASSVKSKRDKDQVTSFTTGPQSIPTHWKQTLFLLKEPIIVHEGTVVSGTFHCRKSADNSRELDVEIHYVVRNADGEDADPDDHGAMVVQSYKAAPARSTPPNCAVISRVNTKWLLCAARAYATTCGVVKLPSLPVRVGPSFLPSLSRGGHSVSTMASACSLTGSDLTRYWPDPGVYMYMYMAFNPQLEQYKSQAGKPHTFISAMSDRTSDDASSVSNQPLIPKAAAPKDYEAAMSSLMSIYGFGGTMLPNPSPLKKEGQKKKGSSTKDGNKDGANTTASTASQK</sequence>
<comment type="caution">
    <text evidence="17">The sequence shown here is derived from an EMBL/GenBank/DDBJ whole genome shotgun (WGS) entry which is preliminary data.</text>
</comment>
<reference evidence="17 18" key="1">
    <citation type="submission" date="2019-02" db="EMBL/GenBank/DDBJ databases">
        <title>Genome sequencing of the rare red list fungi Phellinidium pouzarii.</title>
        <authorList>
            <person name="Buettner E."/>
            <person name="Kellner H."/>
        </authorList>
    </citation>
    <scope>NUCLEOTIDE SEQUENCE [LARGE SCALE GENOMIC DNA]</scope>
    <source>
        <strain evidence="17 18">DSM 108285</strain>
    </source>
</reference>
<evidence type="ECO:0000313" key="18">
    <source>
        <dbReference type="Proteomes" id="UP000308199"/>
    </source>
</evidence>
<feature type="region of interest" description="Disordered" evidence="13">
    <location>
        <begin position="522"/>
        <end position="561"/>
    </location>
</feature>
<dbReference type="Pfam" id="PF21137">
    <property type="entry name" value="ANM3_C2H2_Zf"/>
    <property type="match status" value="1"/>
</dbReference>
<dbReference type="GO" id="GO:0042054">
    <property type="term" value="F:histone methyltransferase activity"/>
    <property type="evidence" value="ECO:0007669"/>
    <property type="project" value="TreeGrafter"/>
</dbReference>
<evidence type="ECO:0000313" key="17">
    <source>
        <dbReference type="EMBL" id="THH06140.1"/>
    </source>
</evidence>
<keyword evidence="9" id="KW-0862">Zinc</keyword>
<keyword evidence="8" id="KW-0863">Zinc-finger</keyword>
<evidence type="ECO:0000256" key="5">
    <source>
        <dbReference type="ARBA" id="ARBA00022679"/>
    </source>
</evidence>
<dbReference type="PROSITE" id="PS51678">
    <property type="entry name" value="SAM_MT_PRMT"/>
    <property type="match status" value="1"/>
</dbReference>
<feature type="compositionally biased region" description="Low complexity" evidence="13">
    <location>
        <begin position="522"/>
        <end position="533"/>
    </location>
</feature>
<dbReference type="InterPro" id="IPR049482">
    <property type="entry name" value="ANM3-like_C2H2_Zf"/>
</dbReference>
<dbReference type="GO" id="GO:0032259">
    <property type="term" value="P:methylation"/>
    <property type="evidence" value="ECO:0007669"/>
    <property type="project" value="UniProtKB-KW"/>
</dbReference>
<name>A0A4S4L957_9AGAM</name>
<dbReference type="CDD" id="cd02440">
    <property type="entry name" value="AdoMet_MTases"/>
    <property type="match status" value="1"/>
</dbReference>
<dbReference type="GO" id="GO:0005829">
    <property type="term" value="C:cytosol"/>
    <property type="evidence" value="ECO:0007669"/>
    <property type="project" value="UniProtKB-SubCell"/>
</dbReference>
<feature type="domain" description="Protein arginine N-methyltransferase" evidence="16">
    <location>
        <begin position="403"/>
        <end position="502"/>
    </location>
</feature>
<accession>A0A4S4L957</accession>
<evidence type="ECO:0000256" key="9">
    <source>
        <dbReference type="ARBA" id="ARBA00022833"/>
    </source>
</evidence>
<dbReference type="InterPro" id="IPR036236">
    <property type="entry name" value="Znf_C2H2_sf"/>
</dbReference>
<dbReference type="Gene3D" id="3.40.50.150">
    <property type="entry name" value="Vaccinia Virus protein VP39"/>
    <property type="match status" value="1"/>
</dbReference>
<comment type="subcellular location">
    <subcellularLocation>
        <location evidence="1">Cytoplasm</location>
        <location evidence="1">Cytosol</location>
    </subcellularLocation>
</comment>
<comment type="catalytic activity">
    <reaction evidence="10">
        <text>L-arginyl-[protein] + 2 S-adenosyl-L-methionine = N(omega),N(omega)-dimethyl-L-arginyl-[protein] + 2 S-adenosyl-L-homocysteine + 2 H(+)</text>
        <dbReference type="Rhea" id="RHEA:48096"/>
        <dbReference type="Rhea" id="RHEA-COMP:10532"/>
        <dbReference type="Rhea" id="RHEA-COMP:11991"/>
        <dbReference type="ChEBI" id="CHEBI:15378"/>
        <dbReference type="ChEBI" id="CHEBI:29965"/>
        <dbReference type="ChEBI" id="CHEBI:57856"/>
        <dbReference type="ChEBI" id="CHEBI:59789"/>
        <dbReference type="ChEBI" id="CHEBI:61897"/>
        <dbReference type="EC" id="2.1.1.319"/>
    </reaction>
    <physiologicalReaction direction="left-to-right" evidence="10">
        <dbReference type="Rhea" id="RHEA:48097"/>
    </physiologicalReaction>
</comment>
<dbReference type="SUPFAM" id="SSF53335">
    <property type="entry name" value="S-adenosyl-L-methionine-dependent methyltransferases"/>
    <property type="match status" value="1"/>
</dbReference>
<keyword evidence="5 12" id="KW-0808">Transferase</keyword>